<gene>
    <name evidence="1" type="ORF">METZ01_LOCUS478474</name>
</gene>
<evidence type="ECO:0000313" key="1">
    <source>
        <dbReference type="EMBL" id="SVE25620.1"/>
    </source>
</evidence>
<dbReference type="EMBL" id="UINC01204748">
    <property type="protein sequence ID" value="SVE25620.1"/>
    <property type="molecule type" value="Genomic_DNA"/>
</dbReference>
<sequence length="142" mass="15449">MGAGITQLAPALVNRDGHGIGEVKAATVWAHGYHHAVVFRCELPDARRQPPSFRSEHQGVAVAKPALPGSLVVLGREGKESFGVFCFKKSIKVGMNRYRRQISVIQTSTAKLGLLQCKAEWLNKMKRTAGIGTQPDDVACIR</sequence>
<proteinExistence type="predicted"/>
<reference evidence="1" key="1">
    <citation type="submission" date="2018-05" db="EMBL/GenBank/DDBJ databases">
        <authorList>
            <person name="Lanie J.A."/>
            <person name="Ng W.-L."/>
            <person name="Kazmierczak K.M."/>
            <person name="Andrzejewski T.M."/>
            <person name="Davidsen T.M."/>
            <person name="Wayne K.J."/>
            <person name="Tettelin H."/>
            <person name="Glass J.I."/>
            <person name="Rusch D."/>
            <person name="Podicherti R."/>
            <person name="Tsui H.-C.T."/>
            <person name="Winkler M.E."/>
        </authorList>
    </citation>
    <scope>NUCLEOTIDE SEQUENCE</scope>
</reference>
<feature type="non-terminal residue" evidence="1">
    <location>
        <position position="142"/>
    </location>
</feature>
<name>A0A383C0R2_9ZZZZ</name>
<organism evidence="1">
    <name type="scientific">marine metagenome</name>
    <dbReference type="NCBI Taxonomy" id="408172"/>
    <lineage>
        <taxon>unclassified sequences</taxon>
        <taxon>metagenomes</taxon>
        <taxon>ecological metagenomes</taxon>
    </lineage>
</organism>
<accession>A0A383C0R2</accession>
<protein>
    <submittedName>
        <fullName evidence="1">Uncharacterized protein</fullName>
    </submittedName>
</protein>
<dbReference type="AlphaFoldDB" id="A0A383C0R2"/>